<evidence type="ECO:0000256" key="8">
    <source>
        <dbReference type="RuleBase" id="RU361198"/>
    </source>
</evidence>
<evidence type="ECO:0000256" key="3">
    <source>
        <dbReference type="ARBA" id="ARBA00022801"/>
    </source>
</evidence>
<keyword evidence="9" id="KW-0732">Signal</keyword>
<dbReference type="EMBL" id="CP140152">
    <property type="protein sequence ID" value="WQH07271.1"/>
    <property type="molecule type" value="Genomic_DNA"/>
</dbReference>
<evidence type="ECO:0000259" key="10">
    <source>
        <dbReference type="Pfam" id="PF03648"/>
    </source>
</evidence>
<keyword evidence="6 8" id="KW-0624">Polysaccharide degradation</keyword>
<dbReference type="InterPro" id="IPR037054">
    <property type="entry name" value="A-glucoronidase_C_sf"/>
</dbReference>
<keyword evidence="4 8" id="KW-0119">Carbohydrate metabolism</keyword>
<keyword evidence="2 7" id="KW-0858">Xylan degradation</keyword>
<accession>A0ABZ0Y754</accession>
<feature type="domain" description="Glycosyl hydrolase family 67 catalytic" evidence="12">
    <location>
        <begin position="172"/>
        <end position="485"/>
    </location>
</feature>
<dbReference type="InterPro" id="IPR011099">
    <property type="entry name" value="Glyco_hydro_67_C"/>
</dbReference>
<dbReference type="SUPFAM" id="SSF51445">
    <property type="entry name" value="(Trans)glycosidases"/>
    <property type="match status" value="1"/>
</dbReference>
<dbReference type="InterPro" id="IPR005154">
    <property type="entry name" value="Glyco_hydro_67_aGlcAse_N"/>
</dbReference>
<evidence type="ECO:0000256" key="4">
    <source>
        <dbReference type="ARBA" id="ARBA00023277"/>
    </source>
</evidence>
<feature type="domain" description="Alpha glucuronidase N-terminal" evidence="10">
    <location>
        <begin position="39"/>
        <end position="159"/>
    </location>
</feature>
<dbReference type="GeneID" id="43163054"/>
<dbReference type="Pfam" id="PF07477">
    <property type="entry name" value="Glyco_hydro_67C"/>
    <property type="match status" value="1"/>
</dbReference>
<dbReference type="Gene3D" id="3.20.20.80">
    <property type="entry name" value="Glycosidases"/>
    <property type="match status" value="1"/>
</dbReference>
<dbReference type="Gene3D" id="3.30.379.10">
    <property type="entry name" value="Chitobiase/beta-hexosaminidase domain 2-like"/>
    <property type="match status" value="1"/>
</dbReference>
<evidence type="ECO:0000259" key="11">
    <source>
        <dbReference type="Pfam" id="PF07477"/>
    </source>
</evidence>
<proteinExistence type="inferred from homology"/>
<dbReference type="PIRSF" id="PIRSF029900">
    <property type="entry name" value="Alpha-glucuronds"/>
    <property type="match status" value="1"/>
</dbReference>
<comment type="catalytic activity">
    <reaction evidence="8">
        <text>Hydrolysis of (1-&gt;2)-alpha-D-(4-O-methyl)glucuronosyl links in the main chain of hardwood xylans.</text>
        <dbReference type="EC" id="3.2.1.131"/>
    </reaction>
</comment>
<dbReference type="InterPro" id="IPR011395">
    <property type="entry name" value="Glyco_hydro_67_aGlcAse"/>
</dbReference>
<keyword evidence="14" id="KW-1185">Reference proteome</keyword>
<gene>
    <name evidence="13" type="ORF">SR858_13305</name>
</gene>
<dbReference type="InterPro" id="IPR011100">
    <property type="entry name" value="Glyco_hydro_67_cat"/>
</dbReference>
<sequence>MHKLLTTVLAALLLAVSPGSASAATHPVAAPADEDGYNLWLRYQPLAPPAQAKLKGQARSIVLTAAATPTTRAAVAELQRGVAGMGGGPAPAQATAIADGALVLGTTASLPALDAALKTELSRLGSEGYLLRATRLQGRPVTLIAANTDIGLLYGAFAWLRATAAGTAPVAASSPKLQLRLLNHWDNLDRHVERGYAGASIWDWWALPEITDSRYTDYARANASLGINGTVLNNVNSKPEVLTPAYIAKAAAVADVLRPYGIKVFLSARFSTPLELKETDTADPLSPAVQAWWKKKADEIYRTIPDFGGFLVKANSEGQPGPQDYHRSHADGANMLAAALAPHHGIVMWRAFVYAPEAGKETDRARQAYEEFKPLDGKFAANVMVQVKNGAIDFQPREPFHPLFGAMPNTPLMMEFQITKEYLGFSTDIAYLGTMFEEVLESDTMQGAGKGPTVAQIIEGAHTLGGQPAATGMAGVANIGVDRNWTGHHFDQANWYAFGRLAWNPQASARAIAIEWAAQTFGNDARVTTPVVDMLMLSREAVVDYMTPLGLHHMMGTAHHHGPAPWVNDLERPDWNPVYYHRAARDGIGFDRTASGTNALEQYAPALARLYADPRTTPEKYLLWFHHLPWTYAMPSGRTLWAEIIHHYDRGVAAARDLQTRWDALRGVVDARRHAEVAQRLRRQVQNAQLWRNACIAYFQSVSGLPLPDGVAPPPQPLEYYKGIHFPYAPGRG</sequence>
<feature type="domain" description="Glycosyl hydrolase family 67 C-terminal" evidence="11">
    <location>
        <begin position="486"/>
        <end position="710"/>
    </location>
</feature>
<evidence type="ECO:0000259" key="12">
    <source>
        <dbReference type="Pfam" id="PF07488"/>
    </source>
</evidence>
<dbReference type="InterPro" id="IPR017853">
    <property type="entry name" value="GH"/>
</dbReference>
<dbReference type="Pfam" id="PF07488">
    <property type="entry name" value="Glyco_hydro_67M"/>
    <property type="match status" value="1"/>
</dbReference>
<protein>
    <recommendedName>
        <fullName evidence="8">Xylan alpha-1,2-glucuronidase</fullName>
        <ecNumber evidence="8">3.2.1.131</ecNumber>
    </recommendedName>
</protein>
<evidence type="ECO:0000256" key="2">
    <source>
        <dbReference type="ARBA" id="ARBA00022651"/>
    </source>
</evidence>
<feature type="chain" id="PRO_5045269825" description="Xylan alpha-1,2-glucuronidase" evidence="9">
    <location>
        <begin position="24"/>
        <end position="733"/>
    </location>
</feature>
<evidence type="ECO:0000256" key="9">
    <source>
        <dbReference type="SAM" id="SignalP"/>
    </source>
</evidence>
<comment type="similarity">
    <text evidence="1 7 8">Belongs to the glycosyl hydrolase 67 family.</text>
</comment>
<dbReference type="PANTHER" id="PTHR39207">
    <property type="entry name" value="ALPHA-GLUCURONIDASE A"/>
    <property type="match status" value="1"/>
</dbReference>
<dbReference type="Proteomes" id="UP001326110">
    <property type="component" value="Chromosome"/>
</dbReference>
<dbReference type="EC" id="3.2.1.131" evidence="8"/>
<feature type="signal peptide" evidence="9">
    <location>
        <begin position="1"/>
        <end position="23"/>
    </location>
</feature>
<keyword evidence="3 7" id="KW-0378">Hydrolase</keyword>
<evidence type="ECO:0000313" key="14">
    <source>
        <dbReference type="Proteomes" id="UP001326110"/>
    </source>
</evidence>
<comment type="subunit">
    <text evidence="8">Homodimer.</text>
</comment>
<evidence type="ECO:0000256" key="6">
    <source>
        <dbReference type="ARBA" id="ARBA00023326"/>
    </source>
</evidence>
<dbReference type="PANTHER" id="PTHR39207:SF1">
    <property type="entry name" value="ALPHA-GLUCURONIDASE A"/>
    <property type="match status" value="1"/>
</dbReference>
<dbReference type="Gene3D" id="3.90.1330.10">
    <property type="entry name" value="Alpha-glucuronidase, C-terminal domain"/>
    <property type="match status" value="1"/>
</dbReference>
<evidence type="ECO:0000256" key="1">
    <source>
        <dbReference type="ARBA" id="ARBA00008833"/>
    </source>
</evidence>
<dbReference type="InterPro" id="IPR029018">
    <property type="entry name" value="Hex-like_dom2"/>
</dbReference>
<organism evidence="13 14">
    <name type="scientific">Duganella zoogloeoides</name>
    <dbReference type="NCBI Taxonomy" id="75659"/>
    <lineage>
        <taxon>Bacteria</taxon>
        <taxon>Pseudomonadati</taxon>
        <taxon>Pseudomonadota</taxon>
        <taxon>Betaproteobacteria</taxon>
        <taxon>Burkholderiales</taxon>
        <taxon>Oxalobacteraceae</taxon>
        <taxon>Telluria group</taxon>
        <taxon>Duganella</taxon>
    </lineage>
</organism>
<keyword evidence="5 7" id="KW-0326">Glycosidase</keyword>
<evidence type="ECO:0000256" key="5">
    <source>
        <dbReference type="ARBA" id="ARBA00023295"/>
    </source>
</evidence>
<evidence type="ECO:0000256" key="7">
    <source>
        <dbReference type="PIRNR" id="PIRNR029900"/>
    </source>
</evidence>
<dbReference type="GO" id="GO:0016787">
    <property type="term" value="F:hydrolase activity"/>
    <property type="evidence" value="ECO:0007669"/>
    <property type="project" value="UniProtKB-KW"/>
</dbReference>
<dbReference type="RefSeq" id="WP_019921286.1">
    <property type="nucleotide sequence ID" value="NZ_CP140152.1"/>
</dbReference>
<dbReference type="SUPFAM" id="SSF55545">
    <property type="entry name" value="beta-N-acetylhexosaminidase-like domain"/>
    <property type="match status" value="1"/>
</dbReference>
<dbReference type="Pfam" id="PF03648">
    <property type="entry name" value="Glyco_hydro_67N"/>
    <property type="match status" value="1"/>
</dbReference>
<evidence type="ECO:0000313" key="13">
    <source>
        <dbReference type="EMBL" id="WQH07271.1"/>
    </source>
</evidence>
<name>A0ABZ0Y754_9BURK</name>
<reference evidence="13 14" key="1">
    <citation type="submission" date="2023-11" db="EMBL/GenBank/DDBJ databases">
        <title>MicrobeMod: A computational toolkit for identifying prokaryotic methylation and restriction-modification with nanopore sequencing.</title>
        <authorList>
            <person name="Crits-Christoph A."/>
            <person name="Kang S.C."/>
            <person name="Lee H."/>
            <person name="Ostrov N."/>
        </authorList>
    </citation>
    <scope>NUCLEOTIDE SEQUENCE [LARGE SCALE GENOMIC DNA]</scope>
    <source>
        <strain evidence="13 14">ATCC 25935</strain>
    </source>
</reference>